<dbReference type="AlphaFoldDB" id="X0W6D8"/>
<name>X0W6D8_9ZZZZ</name>
<feature type="non-terminal residue" evidence="1">
    <location>
        <position position="1"/>
    </location>
</feature>
<dbReference type="EMBL" id="BARS01036783">
    <property type="protein sequence ID" value="GAG18852.1"/>
    <property type="molecule type" value="Genomic_DNA"/>
</dbReference>
<gene>
    <name evidence="1" type="ORF">S01H1_56484</name>
</gene>
<organism evidence="1">
    <name type="scientific">marine sediment metagenome</name>
    <dbReference type="NCBI Taxonomy" id="412755"/>
    <lineage>
        <taxon>unclassified sequences</taxon>
        <taxon>metagenomes</taxon>
        <taxon>ecological metagenomes</taxon>
    </lineage>
</organism>
<comment type="caution">
    <text evidence="1">The sequence shown here is derived from an EMBL/GenBank/DDBJ whole genome shotgun (WGS) entry which is preliminary data.</text>
</comment>
<accession>X0W6D8</accession>
<evidence type="ECO:0000313" key="1">
    <source>
        <dbReference type="EMBL" id="GAG18852.1"/>
    </source>
</evidence>
<proteinExistence type="predicted"/>
<reference evidence="1" key="1">
    <citation type="journal article" date="2014" name="Front. Microbiol.">
        <title>High frequency of phylogenetically diverse reductive dehalogenase-homologous genes in deep subseafloor sedimentary metagenomes.</title>
        <authorList>
            <person name="Kawai M."/>
            <person name="Futagami T."/>
            <person name="Toyoda A."/>
            <person name="Takaki Y."/>
            <person name="Nishi S."/>
            <person name="Hori S."/>
            <person name="Arai W."/>
            <person name="Tsubouchi T."/>
            <person name="Morono Y."/>
            <person name="Uchiyama I."/>
            <person name="Ito T."/>
            <person name="Fujiyama A."/>
            <person name="Inagaki F."/>
            <person name="Takami H."/>
        </authorList>
    </citation>
    <scope>NUCLEOTIDE SEQUENCE</scope>
    <source>
        <strain evidence="1">Expedition CK06-06</strain>
    </source>
</reference>
<sequence length="52" mass="5133">HIHDLAGTYATDSTVAVGPMSTVDLTADAIGLQVTGADTDGIIGFADEADAA</sequence>
<protein>
    <submittedName>
        <fullName evidence="1">Uncharacterized protein</fullName>
    </submittedName>
</protein>